<organism evidence="12 13">
    <name type="scientific">Brucella endophytica</name>
    <dbReference type="NCBI Taxonomy" id="1963359"/>
    <lineage>
        <taxon>Bacteria</taxon>
        <taxon>Pseudomonadati</taxon>
        <taxon>Pseudomonadota</taxon>
        <taxon>Alphaproteobacteria</taxon>
        <taxon>Hyphomicrobiales</taxon>
        <taxon>Brucellaceae</taxon>
        <taxon>Brucella/Ochrobactrum group</taxon>
        <taxon>Brucella</taxon>
    </lineage>
</organism>
<dbReference type="SUPFAM" id="SSF52540">
    <property type="entry name" value="P-loop containing nucleoside triphosphate hydrolases"/>
    <property type="match status" value="1"/>
</dbReference>
<sequence>MKGFLIAAPSSGSGKTTVTLGLLRALKERDVALAPAKAGPDYIDPAFHAAASGAPCFNLDPWAMRPDLLSALASRMTQGDKLLVAEAMMGLFDGAVDGTGSAADLAVHLGLPVILVVDCSRQSQSVAALVKGFRDFRPNILIAGLVLNRVGSARHEAMLRAALEPLGICVLGVIPRDEKLALPERHLGLVQAGEHGDLEAFIAHAGRVMGERLDLKHIEDIARQAHTDPAPANVPRLPPLGQNAMTLSEKSATFPDHAPGQHIAVARDDAFAFSYTHILDGWRRRGAALSFFSPLADEAPDIQADAIYLPGGYPELHGGRLAAARTFREGLRQAAAKGIAIYGECGGYMVLGEGLEDAEGRRHEMLGLLPVETSFARRKLHLGYRKLTPLAGSPWQVPLRGHEFHYASIVREGAAQRLFRVADALDEDLGEAGLRVGSVAGSYMHVIDMAGDGL</sequence>
<keyword evidence="7 9" id="KW-0460">Magnesium</keyword>
<reference evidence="12" key="1">
    <citation type="journal article" date="2014" name="Int. J. Syst. Evol. Microbiol.">
        <title>Complete genome sequence of Corynebacterium casei LMG S-19264T (=DSM 44701T), isolated from a smear-ripened cheese.</title>
        <authorList>
            <consortium name="US DOE Joint Genome Institute (JGI-PGF)"/>
            <person name="Walter F."/>
            <person name="Albersmeier A."/>
            <person name="Kalinowski J."/>
            <person name="Ruckert C."/>
        </authorList>
    </citation>
    <scope>NUCLEOTIDE SEQUENCE</scope>
    <source>
        <strain evidence="12">CGMCC 1.15082</strain>
    </source>
</reference>
<evidence type="ECO:0000259" key="10">
    <source>
        <dbReference type="Pfam" id="PF01656"/>
    </source>
</evidence>
<dbReference type="AlphaFoldDB" id="A0A916S458"/>
<dbReference type="EC" id="6.3.5.9" evidence="9"/>
<keyword evidence="5 9" id="KW-0547">Nucleotide-binding</keyword>
<comment type="similarity">
    <text evidence="2">Belongs to the CobB/CobQ family. CobQ subfamily.</text>
</comment>
<dbReference type="PROSITE" id="PS51274">
    <property type="entry name" value="GATASE_COBBQ"/>
    <property type="match status" value="1"/>
</dbReference>
<evidence type="ECO:0000256" key="4">
    <source>
        <dbReference type="ARBA" id="ARBA00022598"/>
    </source>
</evidence>
<comment type="miscellaneous">
    <text evidence="9">The a and c carboxylates of hydrogenobyrinate are activated for nucleophilic attack via formation of a phosphorylated intermediate by ATP. CobB catalyzes first the amidation of the c-carboxylate, and then that of the a-carboxylate.</text>
</comment>
<dbReference type="GO" id="GO:0005524">
    <property type="term" value="F:ATP binding"/>
    <property type="evidence" value="ECO:0007669"/>
    <property type="project" value="UniProtKB-UniRule"/>
</dbReference>
<reference evidence="12" key="2">
    <citation type="submission" date="2020-09" db="EMBL/GenBank/DDBJ databases">
        <authorList>
            <person name="Sun Q."/>
            <person name="Zhou Y."/>
        </authorList>
    </citation>
    <scope>NUCLEOTIDE SEQUENCE</scope>
    <source>
        <strain evidence="12">CGMCC 1.15082</strain>
    </source>
</reference>
<keyword evidence="4 9" id="KW-0436">Ligase</keyword>
<evidence type="ECO:0000256" key="6">
    <source>
        <dbReference type="ARBA" id="ARBA00022840"/>
    </source>
</evidence>
<feature type="domain" description="CobB/CobQ-like glutamine amidotransferase" evidence="11">
    <location>
        <begin position="263"/>
        <end position="447"/>
    </location>
</feature>
<evidence type="ECO:0000256" key="8">
    <source>
        <dbReference type="ARBA" id="ARBA00022962"/>
    </source>
</evidence>
<dbReference type="HAMAP" id="MF_00027">
    <property type="entry name" value="CobB_CbiA"/>
    <property type="match status" value="1"/>
</dbReference>
<comment type="function">
    <text evidence="9">Catalyzes the ATP-dependent amidation of the two carboxylate groups at positions a and c of hydrogenobyrinate, using either L-glutamine or ammonia as the nitrogen source.</text>
</comment>
<dbReference type="Pfam" id="PF01656">
    <property type="entry name" value="CbiA"/>
    <property type="match status" value="1"/>
</dbReference>
<keyword evidence="8 9" id="KW-0315">Glutamine amidotransferase</keyword>
<evidence type="ECO:0000313" key="13">
    <source>
        <dbReference type="Proteomes" id="UP000646478"/>
    </source>
</evidence>
<feature type="domain" description="CobQ/CobB/MinD/ParA nucleotide binding" evidence="10">
    <location>
        <begin position="5"/>
        <end position="187"/>
    </location>
</feature>
<dbReference type="NCBIfam" id="NF002204">
    <property type="entry name" value="PRK01077.1"/>
    <property type="match status" value="1"/>
</dbReference>
<dbReference type="Proteomes" id="UP000646478">
    <property type="component" value="Unassembled WGS sequence"/>
</dbReference>
<gene>
    <name evidence="9 12" type="primary">cobB</name>
    <name evidence="12" type="ORF">GCM10011491_08900</name>
</gene>
<dbReference type="Gene3D" id="3.40.50.880">
    <property type="match status" value="1"/>
</dbReference>
<dbReference type="PANTHER" id="PTHR43873">
    <property type="entry name" value="COBYRINATE A,C-DIAMIDE SYNTHASE"/>
    <property type="match status" value="1"/>
</dbReference>
<evidence type="ECO:0000256" key="7">
    <source>
        <dbReference type="ARBA" id="ARBA00022842"/>
    </source>
</evidence>
<dbReference type="PANTHER" id="PTHR43873:SF1">
    <property type="entry name" value="COBYRINATE A,C-DIAMIDE SYNTHASE"/>
    <property type="match status" value="1"/>
</dbReference>
<dbReference type="GO" id="GO:0009236">
    <property type="term" value="P:cobalamin biosynthetic process"/>
    <property type="evidence" value="ECO:0007669"/>
    <property type="project" value="UniProtKB-UniRule"/>
</dbReference>
<dbReference type="GO" id="GO:0042242">
    <property type="term" value="F:cobyrinic acid a,c-diamide synthase activity"/>
    <property type="evidence" value="ECO:0007669"/>
    <property type="project" value="InterPro"/>
</dbReference>
<accession>A0A916S458</accession>
<dbReference type="InterPro" id="IPR011698">
    <property type="entry name" value="GATase_3"/>
</dbReference>
<evidence type="ECO:0000256" key="2">
    <source>
        <dbReference type="ARBA" id="ARBA00006205"/>
    </source>
</evidence>
<comment type="caution">
    <text evidence="12">The sequence shown here is derived from an EMBL/GenBank/DDBJ whole genome shotgun (WGS) entry which is preliminary data.</text>
</comment>
<evidence type="ECO:0000313" key="12">
    <source>
        <dbReference type="EMBL" id="GGA83643.1"/>
    </source>
</evidence>
<dbReference type="Pfam" id="PF07685">
    <property type="entry name" value="GATase_3"/>
    <property type="match status" value="1"/>
</dbReference>
<dbReference type="InterPro" id="IPR002586">
    <property type="entry name" value="CobQ/CobB/MinD/ParA_Nub-bd_dom"/>
</dbReference>
<keyword evidence="13" id="KW-1185">Reference proteome</keyword>
<comment type="pathway">
    <text evidence="9">Cofactor biosynthesis; adenosylcobalamin biosynthesis; cob(II)yrinate a,c-diamide from precorrin-2 (aerobic route): step 9/10.</text>
</comment>
<dbReference type="SUPFAM" id="SSF52317">
    <property type="entry name" value="Class I glutamine amidotransferase-like"/>
    <property type="match status" value="1"/>
</dbReference>
<comment type="catalytic activity">
    <reaction evidence="9">
        <text>hydrogenobyrinate + 2 L-glutamine + 2 ATP + 2 H2O = hydrogenobyrinate a,c-diamide + 2 L-glutamate + 2 ADP + 2 phosphate + 2 H(+)</text>
        <dbReference type="Rhea" id="RHEA:12544"/>
        <dbReference type="ChEBI" id="CHEBI:15377"/>
        <dbReference type="ChEBI" id="CHEBI:15378"/>
        <dbReference type="ChEBI" id="CHEBI:29985"/>
        <dbReference type="ChEBI" id="CHEBI:30616"/>
        <dbReference type="ChEBI" id="CHEBI:43474"/>
        <dbReference type="ChEBI" id="CHEBI:58359"/>
        <dbReference type="ChEBI" id="CHEBI:77873"/>
        <dbReference type="ChEBI" id="CHEBI:77874"/>
        <dbReference type="ChEBI" id="CHEBI:456216"/>
        <dbReference type="EC" id="6.3.5.9"/>
    </reaction>
</comment>
<dbReference type="GO" id="GO:0043802">
    <property type="term" value="F:hydrogenobyrinic acid a,c-diamide synthase (glutamine-hydrolysing) activity"/>
    <property type="evidence" value="ECO:0007669"/>
    <property type="project" value="UniProtKB-UniRule"/>
</dbReference>
<dbReference type="EMBL" id="BMHH01000003">
    <property type="protein sequence ID" value="GGA83643.1"/>
    <property type="molecule type" value="Genomic_DNA"/>
</dbReference>
<dbReference type="InterPro" id="IPR029062">
    <property type="entry name" value="Class_I_gatase-like"/>
</dbReference>
<comment type="cofactor">
    <cofactor evidence="1 9">
        <name>Mg(2+)</name>
        <dbReference type="ChEBI" id="CHEBI:18420"/>
    </cofactor>
</comment>
<dbReference type="NCBIfam" id="TIGR00379">
    <property type="entry name" value="cobB"/>
    <property type="match status" value="1"/>
</dbReference>
<feature type="active site" description="Nucleophile" evidence="9">
    <location>
        <position position="345"/>
    </location>
</feature>
<comment type="similarity">
    <text evidence="9">Belongs to the CobB/CbiA family.</text>
</comment>
<dbReference type="Gene3D" id="3.40.50.300">
    <property type="entry name" value="P-loop containing nucleotide triphosphate hydrolases"/>
    <property type="match status" value="1"/>
</dbReference>
<evidence type="ECO:0000256" key="9">
    <source>
        <dbReference type="HAMAP-Rule" id="MF_00027"/>
    </source>
</evidence>
<feature type="site" description="Increases nucleophilicity of active site Cys" evidence="9">
    <location>
        <position position="445"/>
    </location>
</feature>
<proteinExistence type="inferred from homology"/>
<keyword evidence="6 9" id="KW-0067">ATP-binding</keyword>
<comment type="domain">
    <text evidence="9">Comprises of two domains. The C-terminal domain contains the binding site for glutamine and catalyzes the hydrolysis of this substrate to glutamate and ammonia. The N-terminal domain is anticipated to bind ATP and hydrogenobyrinate and catalyzes the ultimate synthesis of the diamide product. The ammonia produced via the glutaminase domain is probably translocated to the adjacent domain via a molecular tunnel, where it reacts with an activated intermediate.</text>
</comment>
<dbReference type="InterPro" id="IPR027417">
    <property type="entry name" value="P-loop_NTPase"/>
</dbReference>
<keyword evidence="3 9" id="KW-0169">Cobalamin biosynthesis</keyword>
<evidence type="ECO:0000256" key="1">
    <source>
        <dbReference type="ARBA" id="ARBA00001946"/>
    </source>
</evidence>
<dbReference type="InterPro" id="IPR004484">
    <property type="entry name" value="CbiA/CobB_synth"/>
</dbReference>
<protein>
    <recommendedName>
        <fullName evidence="9">Hydrogenobyrinate a,c-diamide synthase</fullName>
        <ecNumber evidence="9">6.3.5.9</ecNumber>
    </recommendedName>
    <alternativeName>
        <fullName evidence="9">Hydrogenobyrinic acid a,c-diamide synthase</fullName>
    </alternativeName>
</protein>
<evidence type="ECO:0000256" key="3">
    <source>
        <dbReference type="ARBA" id="ARBA00022573"/>
    </source>
</evidence>
<name>A0A916S458_9HYPH</name>
<dbReference type="CDD" id="cd05388">
    <property type="entry name" value="CobB_N"/>
    <property type="match status" value="1"/>
</dbReference>
<evidence type="ECO:0000259" key="11">
    <source>
        <dbReference type="Pfam" id="PF07685"/>
    </source>
</evidence>
<evidence type="ECO:0000256" key="5">
    <source>
        <dbReference type="ARBA" id="ARBA00022741"/>
    </source>
</evidence>
<dbReference type="RefSeq" id="WP_188821902.1">
    <property type="nucleotide sequence ID" value="NZ_BMHH01000003.1"/>
</dbReference>